<dbReference type="PROSITE" id="PS00061">
    <property type="entry name" value="ADH_SHORT"/>
    <property type="match status" value="1"/>
</dbReference>
<proteinExistence type="inferred from homology"/>
<dbReference type="RefSeq" id="WP_227181445.1">
    <property type="nucleotide sequence ID" value="NZ_JAJBZT010000008.1"/>
</dbReference>
<dbReference type="InterPro" id="IPR002347">
    <property type="entry name" value="SDR_fam"/>
</dbReference>
<evidence type="ECO:0000256" key="2">
    <source>
        <dbReference type="ARBA" id="ARBA00023002"/>
    </source>
</evidence>
<evidence type="ECO:0000313" key="4">
    <source>
        <dbReference type="EMBL" id="MCB6184636.1"/>
    </source>
</evidence>
<gene>
    <name evidence="4" type="ORF">LIN78_13900</name>
</gene>
<dbReference type="Proteomes" id="UP001165395">
    <property type="component" value="Unassembled WGS sequence"/>
</dbReference>
<dbReference type="PIRSF" id="PIRSF000126">
    <property type="entry name" value="11-beta-HSD1"/>
    <property type="match status" value="1"/>
</dbReference>
<dbReference type="PANTHER" id="PTHR42901:SF1">
    <property type="entry name" value="ALCOHOL DEHYDROGENASE"/>
    <property type="match status" value="1"/>
</dbReference>
<dbReference type="PRINTS" id="PR00081">
    <property type="entry name" value="GDHRDH"/>
</dbReference>
<name>A0ABS8D8T8_9NEIS</name>
<dbReference type="PRINTS" id="PR00080">
    <property type="entry name" value="SDRFAMILY"/>
</dbReference>
<dbReference type="Pfam" id="PF00106">
    <property type="entry name" value="adh_short"/>
    <property type="match status" value="1"/>
</dbReference>
<accession>A0ABS8D8T8</accession>
<organism evidence="4 5">
    <name type="scientific">Leeia speluncae</name>
    <dbReference type="NCBI Taxonomy" id="2884804"/>
    <lineage>
        <taxon>Bacteria</taxon>
        <taxon>Pseudomonadati</taxon>
        <taxon>Pseudomonadota</taxon>
        <taxon>Betaproteobacteria</taxon>
        <taxon>Neisseriales</taxon>
        <taxon>Leeiaceae</taxon>
        <taxon>Leeia</taxon>
    </lineage>
</organism>
<dbReference type="InterPro" id="IPR036291">
    <property type="entry name" value="NAD(P)-bd_dom_sf"/>
</dbReference>
<protein>
    <submittedName>
        <fullName evidence="4">SDR family oxidoreductase</fullName>
    </submittedName>
</protein>
<dbReference type="Gene3D" id="3.40.50.720">
    <property type="entry name" value="NAD(P)-binding Rossmann-like Domain"/>
    <property type="match status" value="1"/>
</dbReference>
<keyword evidence="5" id="KW-1185">Reference proteome</keyword>
<evidence type="ECO:0000256" key="3">
    <source>
        <dbReference type="RuleBase" id="RU000363"/>
    </source>
</evidence>
<dbReference type="SUPFAM" id="SSF51735">
    <property type="entry name" value="NAD(P)-binding Rossmann-fold domains"/>
    <property type="match status" value="1"/>
</dbReference>
<reference evidence="4" key="1">
    <citation type="submission" date="2021-10" db="EMBL/GenBank/DDBJ databases">
        <title>The complete genome sequence of Leeia sp. TBRC 13508.</title>
        <authorList>
            <person name="Charoenyingcharoen P."/>
            <person name="Yukphan P."/>
        </authorList>
    </citation>
    <scope>NUCLEOTIDE SEQUENCE</scope>
    <source>
        <strain evidence="4">TBRC 13508</strain>
    </source>
</reference>
<evidence type="ECO:0000256" key="1">
    <source>
        <dbReference type="ARBA" id="ARBA00006484"/>
    </source>
</evidence>
<dbReference type="PANTHER" id="PTHR42901">
    <property type="entry name" value="ALCOHOL DEHYDROGENASE"/>
    <property type="match status" value="1"/>
</dbReference>
<comment type="similarity">
    <text evidence="1 3">Belongs to the short-chain dehydrogenases/reductases (SDR) family.</text>
</comment>
<dbReference type="InterPro" id="IPR020904">
    <property type="entry name" value="Sc_DH/Rdtase_CS"/>
</dbReference>
<evidence type="ECO:0000313" key="5">
    <source>
        <dbReference type="Proteomes" id="UP001165395"/>
    </source>
</evidence>
<sequence>MIHSFKTALVTGASSGIGKAVALLLAENGLKVVAVARNEEALQALASHPNILPLSCDVRNHQSIVEFVKAKQLEIDVLVNNAGLLTNRGAFTDITSQDIDDMVEVNLTSVLHLTHALLPEMAQRGRGHLFFTGSSAGLYPHPNSAVYGATKAAISMFCDNLRCDLLGTGVRVTEVAPGRVQTQLYRTAIGQEGAQQELYDGYESIHPEDLAELILHTLKQPLRVDVSKVAVFPTSQAPGGARIVKTV</sequence>
<dbReference type="EMBL" id="JAJBZT010000008">
    <property type="protein sequence ID" value="MCB6184636.1"/>
    <property type="molecule type" value="Genomic_DNA"/>
</dbReference>
<comment type="caution">
    <text evidence="4">The sequence shown here is derived from an EMBL/GenBank/DDBJ whole genome shotgun (WGS) entry which is preliminary data.</text>
</comment>
<keyword evidence="2" id="KW-0560">Oxidoreductase</keyword>